<name>A0ACC2V827_9TREE</name>
<dbReference type="EMBL" id="JASBWR010000101">
    <property type="protein sequence ID" value="KAJ9095437.1"/>
    <property type="molecule type" value="Genomic_DNA"/>
</dbReference>
<evidence type="ECO:0000313" key="2">
    <source>
        <dbReference type="Proteomes" id="UP001241377"/>
    </source>
</evidence>
<gene>
    <name evidence="1" type="primary">PGA4</name>
    <name evidence="1" type="ORF">QFC19_007547</name>
</gene>
<accession>A0ACC2V827</accession>
<evidence type="ECO:0000313" key="1">
    <source>
        <dbReference type="EMBL" id="KAJ9095437.1"/>
    </source>
</evidence>
<dbReference type="Proteomes" id="UP001241377">
    <property type="component" value="Unassembled WGS sequence"/>
</dbReference>
<protein>
    <submittedName>
        <fullName evidence="1">1,3-beta-glucanosyltransferase pga4</fullName>
    </submittedName>
</protein>
<keyword evidence="2" id="KW-1185">Reference proteome</keyword>
<proteinExistence type="predicted"/>
<organism evidence="1 2">
    <name type="scientific">Naganishia cerealis</name>
    <dbReference type="NCBI Taxonomy" id="610337"/>
    <lineage>
        <taxon>Eukaryota</taxon>
        <taxon>Fungi</taxon>
        <taxon>Dikarya</taxon>
        <taxon>Basidiomycota</taxon>
        <taxon>Agaricomycotina</taxon>
        <taxon>Tremellomycetes</taxon>
        <taxon>Filobasidiales</taxon>
        <taxon>Filobasidiaceae</taxon>
        <taxon>Naganishia</taxon>
    </lineage>
</organism>
<comment type="caution">
    <text evidence="1">The sequence shown here is derived from an EMBL/GenBank/DDBJ whole genome shotgun (WGS) entry which is preliminary data.</text>
</comment>
<sequence>MKLSNLVGLALSAVSCLALDPVEVKGNAFFVKDSRFYIRGLDYQPGGSSTLIDPLANPDTCERDIKYFKELGINTIRIYSIDNTADHDECMEKLADAGIYVIFDVNIPNASIARDDAKCSYNTMYLNEVLATVLKMAKYDNTLGYFAANEVINDEDSTKAASYVKAVVRDMKTFIKNRKIRAIPVGYSAADVAENRLETAMYFNCGDDEMARVDMFGFNDYSWCGKSSFKTSGYDEKVKDYSNYSVPLFFSEYGCNKVTPRPFTEVESLYSTDMTGVFSGGLVYEYSEEANKYGLVKISSDNKTVTPNDDFDNLKSEFSKTLNPSGDGSFQEDLPHNNCPPQSDKWEASNKIPDTPKGALKYIKGVEDPKGNGFDASTQWACVAKGNDDDDSGDKSTRTGAGSSATKASGSQSSGGSSSSSSSSKKGDAVVASASGALISLALAVGAFII</sequence>
<reference evidence="1" key="1">
    <citation type="submission" date="2023-04" db="EMBL/GenBank/DDBJ databases">
        <title>Draft Genome sequencing of Naganishia species isolated from polar environments using Oxford Nanopore Technology.</title>
        <authorList>
            <person name="Leo P."/>
            <person name="Venkateswaran K."/>
        </authorList>
    </citation>
    <scope>NUCLEOTIDE SEQUENCE</scope>
    <source>
        <strain evidence="1">MNA-CCFEE 5261</strain>
    </source>
</reference>